<keyword evidence="2" id="KW-1185">Reference proteome</keyword>
<dbReference type="HOGENOM" id="CLU_1861380_0_0_9"/>
<dbReference type="Proteomes" id="UP000017973">
    <property type="component" value="Unassembled WGS sequence"/>
</dbReference>
<evidence type="ECO:0000313" key="2">
    <source>
        <dbReference type="Proteomes" id="UP000017973"/>
    </source>
</evidence>
<dbReference type="EMBL" id="AYJU01000017">
    <property type="protein sequence ID" value="EST53812.1"/>
    <property type="molecule type" value="Genomic_DNA"/>
</dbReference>
<name>V6M665_9BACL</name>
<gene>
    <name evidence="1" type="ORF">T458_15330</name>
</gene>
<protein>
    <submittedName>
        <fullName evidence="1">Uncharacterized protein</fullName>
    </submittedName>
</protein>
<dbReference type="AlphaFoldDB" id="V6M665"/>
<evidence type="ECO:0000313" key="1">
    <source>
        <dbReference type="EMBL" id="EST53812.1"/>
    </source>
</evidence>
<organism evidence="1 2">
    <name type="scientific">Brevibacillus panacihumi W25</name>
    <dbReference type="NCBI Taxonomy" id="1408254"/>
    <lineage>
        <taxon>Bacteria</taxon>
        <taxon>Bacillati</taxon>
        <taxon>Bacillota</taxon>
        <taxon>Bacilli</taxon>
        <taxon>Bacillales</taxon>
        <taxon>Paenibacillaceae</taxon>
        <taxon>Brevibacillus</taxon>
    </lineage>
</organism>
<proteinExistence type="predicted"/>
<comment type="caution">
    <text evidence="1">The sequence shown here is derived from an EMBL/GenBank/DDBJ whole genome shotgun (WGS) entry which is preliminary data.</text>
</comment>
<sequence>MYKLKKRIGSGKHRIVYDIVNGHVLKVSRSKRGRRSNKKEVSIYYSSPRSVRKHLGRIKKFHRKYSWIKMVKYWRRFPRSKKYRRKLKKMIAYFRKRGIMPDDVLTRKGKPKRCNLRLKRKGKIVFIDYANFRFKRK</sequence>
<reference evidence="1 2" key="1">
    <citation type="journal article" date="2014" name="Genome Announc.">
        <title>Draft Genome Sequence of Brevibacillus panacihumi Strain W25, a Halotolerant Hydrocarbon-Degrading Bacterium.</title>
        <authorList>
            <person name="Wang X."/>
            <person name="Jin D."/>
            <person name="Zhou L."/>
            <person name="Wu L."/>
            <person name="An W."/>
            <person name="Chen Y."/>
            <person name="Zhao L."/>
        </authorList>
    </citation>
    <scope>NUCLEOTIDE SEQUENCE [LARGE SCALE GENOMIC DNA]</scope>
    <source>
        <strain evidence="1 2">W25</strain>
    </source>
</reference>
<accession>V6M665</accession>